<dbReference type="InterPro" id="IPR005861">
    <property type="entry name" value="HisP_aminotrans"/>
</dbReference>
<dbReference type="UniPathway" id="UPA00031">
    <property type="reaction ID" value="UER00012"/>
</dbReference>
<dbReference type="Pfam" id="PF00155">
    <property type="entry name" value="Aminotran_1_2"/>
    <property type="match status" value="1"/>
</dbReference>
<dbReference type="EMBL" id="SNYM01000001">
    <property type="protein sequence ID" value="TDQ51095.1"/>
    <property type="molecule type" value="Genomic_DNA"/>
</dbReference>
<dbReference type="Proteomes" id="UP000295375">
    <property type="component" value="Unassembled WGS sequence"/>
</dbReference>
<keyword evidence="9" id="KW-0368">Histidine biosynthesis</keyword>
<dbReference type="CDD" id="cd00609">
    <property type="entry name" value="AAT_like"/>
    <property type="match status" value="1"/>
</dbReference>
<dbReference type="NCBIfam" id="TIGR01141">
    <property type="entry name" value="hisC"/>
    <property type="match status" value="1"/>
</dbReference>
<dbReference type="PROSITE" id="PS00599">
    <property type="entry name" value="AA_TRANSFER_CLASS_2"/>
    <property type="match status" value="1"/>
</dbReference>
<keyword evidence="12" id="KW-1185">Reference proteome</keyword>
<dbReference type="EC" id="2.6.1.9" evidence="9"/>
<evidence type="ECO:0000256" key="8">
    <source>
        <dbReference type="ARBA" id="ARBA00047481"/>
    </source>
</evidence>
<dbReference type="GO" id="GO:0000105">
    <property type="term" value="P:L-histidine biosynthetic process"/>
    <property type="evidence" value="ECO:0007669"/>
    <property type="project" value="UniProtKB-UniRule"/>
</dbReference>
<keyword evidence="7 9" id="KW-0663">Pyridoxal phosphate</keyword>
<dbReference type="InterPro" id="IPR015424">
    <property type="entry name" value="PyrdxlP-dep_Trfase"/>
</dbReference>
<proteinExistence type="inferred from homology"/>
<evidence type="ECO:0000256" key="9">
    <source>
        <dbReference type="HAMAP-Rule" id="MF_01023"/>
    </source>
</evidence>
<evidence type="ECO:0000313" key="12">
    <source>
        <dbReference type="Proteomes" id="UP000295375"/>
    </source>
</evidence>
<evidence type="ECO:0000256" key="1">
    <source>
        <dbReference type="ARBA" id="ARBA00001933"/>
    </source>
</evidence>
<dbReference type="GO" id="GO:0004400">
    <property type="term" value="F:histidinol-phosphate transaminase activity"/>
    <property type="evidence" value="ECO:0007669"/>
    <property type="project" value="UniProtKB-UniRule"/>
</dbReference>
<protein>
    <recommendedName>
        <fullName evidence="9">Histidinol-phosphate aminotransferase</fullName>
        <ecNumber evidence="9">2.6.1.9</ecNumber>
    </recommendedName>
    <alternativeName>
        <fullName evidence="9">Imidazole acetol-phosphate transaminase</fullName>
    </alternativeName>
</protein>
<feature type="domain" description="Aminotransferase class I/classII large" evidence="10">
    <location>
        <begin position="36"/>
        <end position="356"/>
    </location>
</feature>
<comment type="pathway">
    <text evidence="2 9">Amino-acid biosynthesis; L-histidine biosynthesis; L-histidine from 5-phospho-alpha-D-ribose 1-diphosphate: step 7/9.</text>
</comment>
<evidence type="ECO:0000259" key="10">
    <source>
        <dbReference type="Pfam" id="PF00155"/>
    </source>
</evidence>
<evidence type="ECO:0000256" key="2">
    <source>
        <dbReference type="ARBA" id="ARBA00005011"/>
    </source>
</evidence>
<dbReference type="PANTHER" id="PTHR43643">
    <property type="entry name" value="HISTIDINOL-PHOSPHATE AMINOTRANSFERASE 2"/>
    <property type="match status" value="1"/>
</dbReference>
<dbReference type="Gene3D" id="3.40.640.10">
    <property type="entry name" value="Type I PLP-dependent aspartate aminotransferase-like (Major domain)"/>
    <property type="match status" value="1"/>
</dbReference>
<dbReference type="GO" id="GO:0030170">
    <property type="term" value="F:pyridoxal phosphate binding"/>
    <property type="evidence" value="ECO:0007669"/>
    <property type="project" value="InterPro"/>
</dbReference>
<dbReference type="SUPFAM" id="SSF53383">
    <property type="entry name" value="PLP-dependent transferases"/>
    <property type="match status" value="1"/>
</dbReference>
<dbReference type="InterPro" id="IPR015421">
    <property type="entry name" value="PyrdxlP-dep_Trfase_major"/>
</dbReference>
<feature type="modified residue" description="N6-(pyridoxal phosphate)lysine" evidence="9">
    <location>
        <position position="229"/>
    </location>
</feature>
<evidence type="ECO:0000256" key="4">
    <source>
        <dbReference type="ARBA" id="ARBA00011738"/>
    </source>
</evidence>
<comment type="catalytic activity">
    <reaction evidence="8 9">
        <text>L-histidinol phosphate + 2-oxoglutarate = 3-(imidazol-4-yl)-2-oxopropyl phosphate + L-glutamate</text>
        <dbReference type="Rhea" id="RHEA:23744"/>
        <dbReference type="ChEBI" id="CHEBI:16810"/>
        <dbReference type="ChEBI" id="CHEBI:29985"/>
        <dbReference type="ChEBI" id="CHEBI:57766"/>
        <dbReference type="ChEBI" id="CHEBI:57980"/>
        <dbReference type="EC" id="2.6.1.9"/>
    </reaction>
</comment>
<dbReference type="InterPro" id="IPR050106">
    <property type="entry name" value="HistidinolP_aminotransfase"/>
</dbReference>
<dbReference type="PANTHER" id="PTHR43643:SF3">
    <property type="entry name" value="HISTIDINOL-PHOSPHATE AMINOTRANSFERASE"/>
    <property type="match status" value="1"/>
</dbReference>
<dbReference type="InterPro" id="IPR015422">
    <property type="entry name" value="PyrdxlP-dep_Trfase_small"/>
</dbReference>
<evidence type="ECO:0000256" key="6">
    <source>
        <dbReference type="ARBA" id="ARBA00022679"/>
    </source>
</evidence>
<comment type="cofactor">
    <cofactor evidence="1 9">
        <name>pyridoxal 5'-phosphate</name>
        <dbReference type="ChEBI" id="CHEBI:597326"/>
    </cofactor>
</comment>
<gene>
    <name evidence="9" type="primary">hisC</name>
    <name evidence="11" type="ORF">EV696_10164</name>
</gene>
<organism evidence="11 12">
    <name type="scientific">Permianibacter aggregans</name>
    <dbReference type="NCBI Taxonomy" id="1510150"/>
    <lineage>
        <taxon>Bacteria</taxon>
        <taxon>Pseudomonadati</taxon>
        <taxon>Pseudomonadota</taxon>
        <taxon>Gammaproteobacteria</taxon>
        <taxon>Pseudomonadales</taxon>
        <taxon>Pseudomonadaceae</taxon>
        <taxon>Permianibacter</taxon>
    </lineage>
</organism>
<keyword evidence="6 9" id="KW-0808">Transferase</keyword>
<comment type="subunit">
    <text evidence="4 9">Homodimer.</text>
</comment>
<dbReference type="HAMAP" id="MF_01023">
    <property type="entry name" value="HisC_aminotrans_2"/>
    <property type="match status" value="1"/>
</dbReference>
<reference evidence="11 12" key="1">
    <citation type="submission" date="2019-03" db="EMBL/GenBank/DDBJ databases">
        <title>Genomic Encyclopedia of Type Strains, Phase IV (KMG-IV): sequencing the most valuable type-strain genomes for metagenomic binning, comparative biology and taxonomic classification.</title>
        <authorList>
            <person name="Goeker M."/>
        </authorList>
    </citation>
    <scope>NUCLEOTIDE SEQUENCE [LARGE SCALE GENOMIC DNA]</scope>
    <source>
        <strain evidence="11 12">DSM 103792</strain>
    </source>
</reference>
<keyword evidence="5 9" id="KW-0032">Aminotransferase</keyword>
<dbReference type="InterPro" id="IPR004839">
    <property type="entry name" value="Aminotransferase_I/II_large"/>
</dbReference>
<evidence type="ECO:0000256" key="5">
    <source>
        <dbReference type="ARBA" id="ARBA00022576"/>
    </source>
</evidence>
<evidence type="ECO:0000256" key="3">
    <source>
        <dbReference type="ARBA" id="ARBA00007970"/>
    </source>
</evidence>
<dbReference type="InterPro" id="IPR001917">
    <property type="entry name" value="Aminotrans_II_pyridoxalP_BS"/>
</dbReference>
<dbReference type="Gene3D" id="3.90.1150.10">
    <property type="entry name" value="Aspartate Aminotransferase, domain 1"/>
    <property type="match status" value="1"/>
</dbReference>
<dbReference type="RefSeq" id="WP_408634853.1">
    <property type="nucleotide sequence ID" value="NZ_CP037953.1"/>
</dbReference>
<sequence length="367" mass="40017">MSANFSKRAVSGVRNLHPYQPGKPISELERELGLSHIVKLASNENPLGISARAKAAIEKALKEVTFYPDANGFYLKQALANLLHVAMEQITLGNGSNDVLDMLVRTFVEPGDQVVCAEHCFIAFPISAQAQGADITTVPAKDFGHDLPAMQAAVNEHTKLVYLVNPNNPTGTWLRERELKTFLQSLPSEVIVVYDEAYFEYACGTPEYPNAIKLLSEFPNLVVLRTFSKAYGLAALRLGFAVSNADIADLLNRVRQPFNCNSLALAAGVAVLEDKEYLDNAVEVNRAGLMQLADGLQKLGLSPIPSLGNFLCVDLQRPARPIYEALLKEGVIVRPIGNYGLPNHVRISVGLSEHNTRCLEALAKVLA</sequence>
<name>A0A4R6UZM0_9GAMM</name>
<accession>A0A4R6UZM0</accession>
<comment type="similarity">
    <text evidence="3 9">Belongs to the class-II pyridoxal-phosphate-dependent aminotransferase family. Histidinol-phosphate aminotransferase subfamily.</text>
</comment>
<keyword evidence="9" id="KW-0028">Amino-acid biosynthesis</keyword>
<dbReference type="AlphaFoldDB" id="A0A4R6UZM0"/>
<evidence type="ECO:0000313" key="11">
    <source>
        <dbReference type="EMBL" id="TDQ51095.1"/>
    </source>
</evidence>
<comment type="caution">
    <text evidence="11">The sequence shown here is derived from an EMBL/GenBank/DDBJ whole genome shotgun (WGS) entry which is preliminary data.</text>
</comment>
<evidence type="ECO:0000256" key="7">
    <source>
        <dbReference type="ARBA" id="ARBA00022898"/>
    </source>
</evidence>